<evidence type="ECO:0000256" key="3">
    <source>
        <dbReference type="ARBA" id="ARBA00023139"/>
    </source>
</evidence>
<keyword evidence="3" id="KW-0564">Palmitate</keyword>
<name>A0A2A2I2N0_9GAMM</name>
<dbReference type="InterPro" id="IPR036328">
    <property type="entry name" value="MliC_sf"/>
</dbReference>
<dbReference type="Proteomes" id="UP000218332">
    <property type="component" value="Unassembled WGS sequence"/>
</dbReference>
<dbReference type="PROSITE" id="PS51257">
    <property type="entry name" value="PROKAR_LIPOPROTEIN"/>
    <property type="match status" value="1"/>
</dbReference>
<keyword evidence="2" id="KW-0472">Membrane</keyword>
<feature type="domain" description="DUF306" evidence="6">
    <location>
        <begin position="213"/>
        <end position="315"/>
    </location>
</feature>
<protein>
    <submittedName>
        <fullName evidence="8">Secreted protein containing HslJ-like protein</fullName>
    </submittedName>
</protein>
<proteinExistence type="predicted"/>
<dbReference type="Gene3D" id="2.40.128.200">
    <property type="match status" value="1"/>
</dbReference>
<dbReference type="InterPro" id="IPR005184">
    <property type="entry name" value="DUF306_Meta_HslJ"/>
</dbReference>
<dbReference type="PANTHER" id="PTHR35535">
    <property type="entry name" value="HEAT SHOCK PROTEIN HSLJ"/>
    <property type="match status" value="1"/>
</dbReference>
<keyword evidence="9" id="KW-1185">Reference proteome</keyword>
<dbReference type="AlphaFoldDB" id="A0A2A2I2N0"/>
<keyword evidence="1 5" id="KW-0732">Signal</keyword>
<feature type="domain" description="C-type lysozyme inhibitor" evidence="7">
    <location>
        <begin position="45"/>
        <end position="103"/>
    </location>
</feature>
<evidence type="ECO:0000259" key="7">
    <source>
        <dbReference type="Pfam" id="PF09864"/>
    </source>
</evidence>
<reference evidence="8 9" key="1">
    <citation type="submission" date="2017-07" db="EMBL/GenBank/DDBJ databases">
        <title>Tamlnaduibacter salinus (Mi-7) genome sequencing.</title>
        <authorList>
            <person name="Verma A."/>
            <person name="Krishnamurthi S."/>
        </authorList>
    </citation>
    <scope>NUCLEOTIDE SEQUENCE [LARGE SCALE GENOMIC DNA]</scope>
    <source>
        <strain evidence="8 9">Mi-7</strain>
    </source>
</reference>
<evidence type="ECO:0000256" key="4">
    <source>
        <dbReference type="ARBA" id="ARBA00023288"/>
    </source>
</evidence>
<evidence type="ECO:0000313" key="9">
    <source>
        <dbReference type="Proteomes" id="UP000218332"/>
    </source>
</evidence>
<dbReference type="InterPro" id="IPR038670">
    <property type="entry name" value="HslJ-like_sf"/>
</dbReference>
<dbReference type="PANTHER" id="PTHR35535:SF1">
    <property type="entry name" value="HEAT SHOCK PROTEIN HSLJ"/>
    <property type="match status" value="1"/>
</dbReference>
<keyword evidence="4" id="KW-0449">Lipoprotein</keyword>
<evidence type="ECO:0000256" key="5">
    <source>
        <dbReference type="SAM" id="SignalP"/>
    </source>
</evidence>
<evidence type="ECO:0000256" key="2">
    <source>
        <dbReference type="ARBA" id="ARBA00023136"/>
    </source>
</evidence>
<evidence type="ECO:0000256" key="1">
    <source>
        <dbReference type="ARBA" id="ARBA00022729"/>
    </source>
</evidence>
<comment type="caution">
    <text evidence="8">The sequence shown here is derived from an EMBL/GenBank/DDBJ whole genome shotgun (WGS) entry which is preliminary data.</text>
</comment>
<feature type="signal peptide" evidence="5">
    <location>
        <begin position="1"/>
        <end position="22"/>
    </location>
</feature>
<dbReference type="Pfam" id="PF09864">
    <property type="entry name" value="MliC"/>
    <property type="match status" value="1"/>
</dbReference>
<dbReference type="Pfam" id="PF03724">
    <property type="entry name" value="META"/>
    <property type="match status" value="1"/>
</dbReference>
<dbReference type="Gene3D" id="2.40.128.270">
    <property type="match status" value="1"/>
</dbReference>
<organism evidence="8 9">
    <name type="scientific">Tamilnaduibacter salinus</name>
    <dbReference type="NCBI Taxonomy" id="1484056"/>
    <lineage>
        <taxon>Bacteria</taxon>
        <taxon>Pseudomonadati</taxon>
        <taxon>Pseudomonadota</taxon>
        <taxon>Gammaproteobacteria</taxon>
        <taxon>Pseudomonadales</taxon>
        <taxon>Marinobacteraceae</taxon>
        <taxon>Tamilnaduibacter</taxon>
    </lineage>
</organism>
<sequence>MTMGTARALLATLVMTGLGGCAGLEAPSDTVPTPDAGPLTMQCGTLSAAFENRGDQPVLAVAGERYPLTPVRSASGARYEAVGDSGTTFWNKGDRARLTLNGEPRPVCLSPGAVARPFEASGNEPFWRVELDDGTLTLERPGKASVTGPFRWHSQSASVSRGTVSLNGGEAEVTVRHEACQDSMSGMPHPRQVAIAWQGRTLSGCGGDPARLLRGGTWIVDDLPGRGIIDGSRMSVTFLEDGRLTGMASCNRYMGVYRLTGEGLTIRRPASTLKACAPALMDQEQRFLERLRAVQHFRLAKGGLLELVGADGTLVRLHRQSVPSVYTDG</sequence>
<dbReference type="InterPro" id="IPR018660">
    <property type="entry name" value="MliC"/>
</dbReference>
<feature type="chain" id="PRO_5012019430" evidence="5">
    <location>
        <begin position="23"/>
        <end position="329"/>
    </location>
</feature>
<dbReference type="EMBL" id="NMPM01000063">
    <property type="protein sequence ID" value="PAV25395.1"/>
    <property type="molecule type" value="Genomic_DNA"/>
</dbReference>
<dbReference type="SUPFAM" id="SSF141488">
    <property type="entry name" value="YdhA-like"/>
    <property type="match status" value="1"/>
</dbReference>
<dbReference type="InterPro" id="IPR053147">
    <property type="entry name" value="Hsp_HslJ-like"/>
</dbReference>
<gene>
    <name evidence="8" type="ORF">CF392_11210</name>
</gene>
<evidence type="ECO:0000313" key="8">
    <source>
        <dbReference type="EMBL" id="PAV25395.1"/>
    </source>
</evidence>
<evidence type="ECO:0000259" key="6">
    <source>
        <dbReference type="Pfam" id="PF03724"/>
    </source>
</evidence>
<accession>A0A2A2I2N0</accession>